<evidence type="ECO:0000313" key="2">
    <source>
        <dbReference type="Proteomes" id="UP000822271"/>
    </source>
</evidence>
<comment type="caution">
    <text evidence="1">The sequence shown here is derived from an EMBL/GenBank/DDBJ whole genome shotgun (WGS) entry which is preliminary data.</text>
</comment>
<dbReference type="InterPro" id="IPR043773">
    <property type="entry name" value="JetA"/>
</dbReference>
<dbReference type="OrthoDB" id="8038184at2"/>
<dbReference type="Pfam" id="PF18982">
    <property type="entry name" value="JetA"/>
    <property type="match status" value="1"/>
</dbReference>
<reference evidence="1" key="1">
    <citation type="submission" date="2018-09" db="EMBL/GenBank/DDBJ databases">
        <authorList>
            <person name="Groschel M."/>
            <person name="Kohl T."/>
            <person name="Conchillo-Sole O."/>
            <person name="Mamat U."/>
            <person name="Yero D."/>
            <person name="Niemann S."/>
            <person name="Daura X."/>
            <person name="Gibert I."/>
        </authorList>
    </citation>
    <scope>NUCLEOTIDE SEQUENCE</scope>
    <source>
        <strain evidence="1">OG156</strain>
    </source>
</reference>
<dbReference type="RefSeq" id="WP_049400904.1">
    <property type="nucleotide sequence ID" value="NZ_CP027562.1"/>
</dbReference>
<gene>
    <name evidence="1" type="ORF">D7Y33_02695</name>
</gene>
<name>A0A2J0T1U2_STEMA</name>
<evidence type="ECO:0000313" key="1">
    <source>
        <dbReference type="EMBL" id="MBA0309928.1"/>
    </source>
</evidence>
<protein>
    <submittedName>
        <fullName evidence="1">Uncharacterized protein</fullName>
    </submittedName>
</protein>
<dbReference type="Proteomes" id="UP000822271">
    <property type="component" value="Unassembled WGS sequence"/>
</dbReference>
<organism evidence="1 2">
    <name type="scientific">Stenotrophomonas maltophilia</name>
    <name type="common">Pseudomonas maltophilia</name>
    <name type="synonym">Xanthomonas maltophilia</name>
    <dbReference type="NCBI Taxonomy" id="40324"/>
    <lineage>
        <taxon>Bacteria</taxon>
        <taxon>Pseudomonadati</taxon>
        <taxon>Pseudomonadota</taxon>
        <taxon>Gammaproteobacteria</taxon>
        <taxon>Lysobacterales</taxon>
        <taxon>Lysobacteraceae</taxon>
        <taxon>Stenotrophomonas</taxon>
        <taxon>Stenotrophomonas maltophilia group</taxon>
    </lineage>
</organism>
<dbReference type="EMBL" id="RAUE01000003">
    <property type="protein sequence ID" value="MBA0309928.1"/>
    <property type="molecule type" value="Genomic_DNA"/>
</dbReference>
<proteinExistence type="predicted"/>
<reference evidence="1" key="2">
    <citation type="journal article" date="2020" name="Front. Microbiol.">
        <title>Genetic Variants of the DSF Quorum Sensing System in Stenotrophomonas maltophilia Influence Virulence and Resistance Phenotypes Among Genotypically Diverse Clinical Isolates.</title>
        <authorList>
            <person name="Yero D."/>
            <person name="Huedo P."/>
            <person name="Conchillo-Sole O."/>
            <person name="Martinez-Servat S."/>
            <person name="Mamat U."/>
            <person name="Coves X."/>
            <person name="Llanas F."/>
            <person name="Roca I."/>
            <person name="Vila J."/>
            <person name="Schaible U.E."/>
            <person name="Daura X."/>
            <person name="Gibert I."/>
        </authorList>
    </citation>
    <scope>NUCLEOTIDE SEQUENCE</scope>
    <source>
        <strain evidence="1">OG156</strain>
    </source>
</reference>
<accession>A0A2J0T1U2</accession>
<sequence length="473" mass="53574">MSSSLFEVLPSQLFRPLASANRENYWRLLLGLYEEFFGPEAEVPPATGWERRQLTQFIENYLEHDDAWQAEEGVGQLTPLNIRANMYLSHLTENGWFEEEQVGLTRTLSMTAVVSRFLATLQVFTEDTPAMVGAKMRSIEDTLRRVLDPASNVYGDDFVNAGDSAHALLSGIAAMSLNVRTLQREIFKSATPGAAIRRLFEDYISKHVMADYADLAGADHPLARKAQVLSLTQEIHYGDHRERIIVWLAERRYKGDKGTAEAVYEKAIRRLSNVYRLQDYFDRLGQDQRHIERRMLAMIEYQLRAPGQLERRIKKAIAGVNAAENFDASMPVGPGALLSGELLFQPRIARPPIPRTADSPRQMTAEQEARMNLHRRARDARTAMPTEVRVYLQGVMGGGRQIRASQLPITGIKQFRMVQTLSTYAQEAMTGLGKKHHEGISKRLPGYRFQSAGDERIAGPYLDMPDFYITKVK</sequence>
<dbReference type="AlphaFoldDB" id="A0A2J0T1U2"/>